<name>F0SC34_PSESL</name>
<dbReference type="RefSeq" id="WP_013631122.1">
    <property type="nucleotide sequence ID" value="NC_015177.1"/>
</dbReference>
<evidence type="ECO:0000256" key="1">
    <source>
        <dbReference type="SAM" id="Phobius"/>
    </source>
</evidence>
<evidence type="ECO:0000313" key="3">
    <source>
        <dbReference type="Proteomes" id="UP000000310"/>
    </source>
</evidence>
<dbReference type="EMBL" id="CP002545">
    <property type="protein sequence ID" value="ADY50619.1"/>
    <property type="molecule type" value="Genomic_DNA"/>
</dbReference>
<accession>F0SC34</accession>
<keyword evidence="1" id="KW-0472">Membrane</keyword>
<dbReference type="Proteomes" id="UP000000310">
    <property type="component" value="Chromosome"/>
</dbReference>
<keyword evidence="1" id="KW-1133">Transmembrane helix</keyword>
<keyword evidence="3" id="KW-1185">Reference proteome</keyword>
<keyword evidence="1" id="KW-0812">Transmembrane</keyword>
<dbReference type="HOGENOM" id="CLU_2957234_0_0_10"/>
<reference evidence="2 3" key="1">
    <citation type="journal article" date="2011" name="Stand. Genomic Sci.">
        <title>Complete genome sequence of the gliding, heparinolytic Pedobacter saltans type strain (113).</title>
        <authorList>
            <person name="Liolios K."/>
            <person name="Sikorski J."/>
            <person name="Lu M."/>
            <person name="Nolan M."/>
            <person name="Lapidus A."/>
            <person name="Lucas S."/>
            <person name="Hammon N."/>
            <person name="Deshpande S."/>
            <person name="Cheng J.F."/>
            <person name="Tapia R."/>
            <person name="Han C."/>
            <person name="Goodwin L."/>
            <person name="Pitluck S."/>
            <person name="Huntemann M."/>
            <person name="Ivanova N."/>
            <person name="Pagani I."/>
            <person name="Mavromatis K."/>
            <person name="Ovchinikova G."/>
            <person name="Pati A."/>
            <person name="Chen A."/>
            <person name="Palaniappan K."/>
            <person name="Land M."/>
            <person name="Hauser L."/>
            <person name="Brambilla E.M."/>
            <person name="Kotsyurbenko O."/>
            <person name="Rohde M."/>
            <person name="Tindall B.J."/>
            <person name="Abt B."/>
            <person name="Goker M."/>
            <person name="Detter J.C."/>
            <person name="Woyke T."/>
            <person name="Bristow J."/>
            <person name="Eisen J.A."/>
            <person name="Markowitz V."/>
            <person name="Hugenholtz P."/>
            <person name="Klenk H.P."/>
            <person name="Kyrpides N.C."/>
        </authorList>
    </citation>
    <scope>NUCLEOTIDE SEQUENCE [LARGE SCALE GENOMIC DNA]</scope>
    <source>
        <strain evidence="3">ATCC 51119 / DSM 12145 / JCM 21818 / LMG 10337 / NBRC 100064 / NCIMB 13643</strain>
    </source>
</reference>
<reference evidence="3" key="2">
    <citation type="submission" date="2011-02" db="EMBL/GenBank/DDBJ databases">
        <title>The complete genome of Pedobacter saltans DSM 12145.</title>
        <authorList>
            <consortium name="US DOE Joint Genome Institute (JGI-PGF)"/>
            <person name="Lucas S."/>
            <person name="Copeland A."/>
            <person name="Lapidus A."/>
            <person name="Bruce D."/>
            <person name="Goodwin L."/>
            <person name="Pitluck S."/>
            <person name="Kyrpides N."/>
            <person name="Mavromatis K."/>
            <person name="Pagani I."/>
            <person name="Ivanova N."/>
            <person name="Ovchinnikova G."/>
            <person name="Lu M."/>
            <person name="Detter J.C."/>
            <person name="Han C."/>
            <person name="Land M."/>
            <person name="Hauser L."/>
            <person name="Markowitz V."/>
            <person name="Cheng J.-F."/>
            <person name="Hugenholtz P."/>
            <person name="Woyke T."/>
            <person name="Wu D."/>
            <person name="Tindall B."/>
            <person name="Pomrenke H.G."/>
            <person name="Brambilla E."/>
            <person name="Klenk H.-P."/>
            <person name="Eisen J.A."/>
        </authorList>
    </citation>
    <scope>NUCLEOTIDE SEQUENCE [LARGE SCALE GENOMIC DNA]</scope>
    <source>
        <strain evidence="3">ATCC 51119 / DSM 12145 / JCM 21818 / LMG 10337 / NBRC 100064 / NCIMB 13643</strain>
    </source>
</reference>
<gene>
    <name evidence="2" type="ordered locus">Pedsa_0030</name>
</gene>
<sequence>MINTVEYGILAVFVLLLIVLFVWIAKKNKKDKKILEDKIIQTELGPEKKDESNNENDSL</sequence>
<evidence type="ECO:0000313" key="2">
    <source>
        <dbReference type="EMBL" id="ADY50619.1"/>
    </source>
</evidence>
<dbReference type="AlphaFoldDB" id="F0SC34"/>
<feature type="transmembrane region" description="Helical" evidence="1">
    <location>
        <begin position="6"/>
        <end position="25"/>
    </location>
</feature>
<proteinExistence type="predicted"/>
<protein>
    <submittedName>
        <fullName evidence="2">Uncharacterized protein</fullName>
    </submittedName>
</protein>
<dbReference type="KEGG" id="psn:Pedsa_0030"/>
<organism evidence="2 3">
    <name type="scientific">Pseudopedobacter saltans (strain ATCC 51119 / DSM 12145 / JCM 21818 / CCUG 39354 / LMG 10337 / NBRC 100064 / NCIMB 13643)</name>
    <name type="common">Pedobacter saltans</name>
    <dbReference type="NCBI Taxonomy" id="762903"/>
    <lineage>
        <taxon>Bacteria</taxon>
        <taxon>Pseudomonadati</taxon>
        <taxon>Bacteroidota</taxon>
        <taxon>Sphingobacteriia</taxon>
        <taxon>Sphingobacteriales</taxon>
        <taxon>Sphingobacteriaceae</taxon>
        <taxon>Pseudopedobacter</taxon>
    </lineage>
</organism>